<dbReference type="PANTHER" id="PTHR27002">
    <property type="entry name" value="RECEPTOR-LIKE SERINE/THREONINE-PROTEIN KINASE SD1-8"/>
    <property type="match status" value="1"/>
</dbReference>
<proteinExistence type="predicted"/>
<gene>
    <name evidence="22" type="primary">LOC115707460</name>
</gene>
<dbReference type="Gene3D" id="3.30.430.20">
    <property type="entry name" value="Gnk2 domain, C-X8-C-X2-C motif"/>
    <property type="match status" value="2"/>
</dbReference>
<keyword evidence="8" id="KW-0547">Nucleotide-binding</keyword>
<feature type="region of interest" description="Disordered" evidence="18">
    <location>
        <begin position="261"/>
        <end position="281"/>
    </location>
</feature>
<reference evidence="22" key="1">
    <citation type="submission" date="2018-11" db="EMBL/GenBank/DDBJ databases">
        <authorList>
            <person name="Grassa J C."/>
        </authorList>
    </citation>
    <scope>NUCLEOTIDE SEQUENCE [LARGE SCALE GENOMIC DNA]</scope>
</reference>
<dbReference type="CDD" id="cd23509">
    <property type="entry name" value="Gnk2-like"/>
    <property type="match status" value="2"/>
</dbReference>
<dbReference type="Pfam" id="PF01657">
    <property type="entry name" value="Stress-antifung"/>
    <property type="match status" value="2"/>
</dbReference>
<keyword evidence="5 19" id="KW-0812">Transmembrane</keyword>
<evidence type="ECO:0000256" key="15">
    <source>
        <dbReference type="ARBA" id="ARBA00023180"/>
    </source>
</evidence>
<dbReference type="InterPro" id="IPR008271">
    <property type="entry name" value="Ser/Thr_kinase_AS"/>
</dbReference>
<keyword evidence="3" id="KW-0723">Serine/threonine-protein kinase</keyword>
<reference evidence="22" key="2">
    <citation type="submission" date="2021-03" db="UniProtKB">
        <authorList>
            <consortium name="EnsemblPlants"/>
        </authorList>
    </citation>
    <scope>IDENTIFICATION</scope>
</reference>
<evidence type="ECO:0000259" key="21">
    <source>
        <dbReference type="PROSITE" id="PS51473"/>
    </source>
</evidence>
<accession>A0A803NZ02</accession>
<dbReference type="EC" id="2.7.11.1" evidence="2"/>
<evidence type="ECO:0000256" key="5">
    <source>
        <dbReference type="ARBA" id="ARBA00022692"/>
    </source>
</evidence>
<dbReference type="CDD" id="cd14066">
    <property type="entry name" value="STKc_IRAK"/>
    <property type="match status" value="1"/>
</dbReference>
<dbReference type="Pfam" id="PF07714">
    <property type="entry name" value="PK_Tyr_Ser-Thr"/>
    <property type="match status" value="1"/>
</dbReference>
<dbReference type="Proteomes" id="UP000596661">
    <property type="component" value="Chromosome 2"/>
</dbReference>
<evidence type="ECO:0000256" key="13">
    <source>
        <dbReference type="ARBA" id="ARBA00023157"/>
    </source>
</evidence>
<evidence type="ECO:0000256" key="4">
    <source>
        <dbReference type="ARBA" id="ARBA00022679"/>
    </source>
</evidence>
<keyword evidence="23" id="KW-1185">Reference proteome</keyword>
<dbReference type="PROSITE" id="PS50011">
    <property type="entry name" value="PROTEIN_KINASE_DOM"/>
    <property type="match status" value="1"/>
</dbReference>
<dbReference type="FunFam" id="3.30.200.20:FF:000195">
    <property type="entry name" value="G-type lectin S-receptor-like serine/threonine-protein kinase"/>
    <property type="match status" value="1"/>
</dbReference>
<evidence type="ECO:0000256" key="2">
    <source>
        <dbReference type="ARBA" id="ARBA00012513"/>
    </source>
</evidence>
<dbReference type="GO" id="GO:0005886">
    <property type="term" value="C:plasma membrane"/>
    <property type="evidence" value="ECO:0007669"/>
    <property type="project" value="TreeGrafter"/>
</dbReference>
<feature type="domain" description="Gnk2-homologous" evidence="21">
    <location>
        <begin position="147"/>
        <end position="255"/>
    </location>
</feature>
<dbReference type="Gene3D" id="3.30.200.20">
    <property type="entry name" value="Phosphorylase Kinase, domain 1"/>
    <property type="match status" value="1"/>
</dbReference>
<evidence type="ECO:0000256" key="7">
    <source>
        <dbReference type="ARBA" id="ARBA00022737"/>
    </source>
</evidence>
<dbReference type="PROSITE" id="PS51473">
    <property type="entry name" value="GNK2"/>
    <property type="match status" value="2"/>
</dbReference>
<dbReference type="GO" id="GO:0004674">
    <property type="term" value="F:protein serine/threonine kinase activity"/>
    <property type="evidence" value="ECO:0007669"/>
    <property type="project" value="UniProtKB-KW"/>
</dbReference>
<name>A0A803NZ02_CANSA</name>
<evidence type="ECO:0000256" key="12">
    <source>
        <dbReference type="ARBA" id="ARBA00023136"/>
    </source>
</evidence>
<dbReference type="EMBL" id="UZAU01000238">
    <property type="status" value="NOT_ANNOTATED_CDS"/>
    <property type="molecule type" value="Genomic_DNA"/>
</dbReference>
<dbReference type="SMART" id="SM00220">
    <property type="entry name" value="S_TKc"/>
    <property type="match status" value="1"/>
</dbReference>
<comment type="catalytic activity">
    <reaction evidence="17">
        <text>L-seryl-[protein] + ATP = O-phospho-L-seryl-[protein] + ADP + H(+)</text>
        <dbReference type="Rhea" id="RHEA:17989"/>
        <dbReference type="Rhea" id="RHEA-COMP:9863"/>
        <dbReference type="Rhea" id="RHEA-COMP:11604"/>
        <dbReference type="ChEBI" id="CHEBI:15378"/>
        <dbReference type="ChEBI" id="CHEBI:29999"/>
        <dbReference type="ChEBI" id="CHEBI:30616"/>
        <dbReference type="ChEBI" id="CHEBI:83421"/>
        <dbReference type="ChEBI" id="CHEBI:456216"/>
        <dbReference type="EC" id="2.7.11.1"/>
    </reaction>
</comment>
<dbReference type="Gramene" id="evm.model.02.2850">
    <property type="protein sequence ID" value="cds.evm.model.02.2850"/>
    <property type="gene ID" value="evm.TU.02.2850"/>
</dbReference>
<evidence type="ECO:0000256" key="8">
    <source>
        <dbReference type="ARBA" id="ARBA00022741"/>
    </source>
</evidence>
<comment type="subcellular location">
    <subcellularLocation>
        <location evidence="1">Membrane</location>
        <topology evidence="1">Single-pass membrane protein</topology>
    </subcellularLocation>
</comment>
<evidence type="ECO:0000313" key="22">
    <source>
        <dbReference type="EnsemblPlants" id="cds.evm.model.02.2850"/>
    </source>
</evidence>
<dbReference type="Gene3D" id="1.10.510.10">
    <property type="entry name" value="Transferase(Phosphotransferase) domain 1"/>
    <property type="match status" value="1"/>
</dbReference>
<feature type="domain" description="Gnk2-homologous" evidence="21">
    <location>
        <begin position="45"/>
        <end position="143"/>
    </location>
</feature>
<evidence type="ECO:0000256" key="1">
    <source>
        <dbReference type="ARBA" id="ARBA00004167"/>
    </source>
</evidence>
<evidence type="ECO:0000256" key="17">
    <source>
        <dbReference type="ARBA" id="ARBA00048679"/>
    </source>
</evidence>
<evidence type="ECO:0000256" key="3">
    <source>
        <dbReference type="ARBA" id="ARBA00022527"/>
    </source>
</evidence>
<feature type="domain" description="Protein kinase" evidence="20">
    <location>
        <begin position="361"/>
        <end position="640"/>
    </location>
</feature>
<evidence type="ECO:0000256" key="14">
    <source>
        <dbReference type="ARBA" id="ARBA00023170"/>
    </source>
</evidence>
<dbReference type="InterPro" id="IPR011009">
    <property type="entry name" value="Kinase-like_dom_sf"/>
</dbReference>
<dbReference type="PROSITE" id="PS00108">
    <property type="entry name" value="PROTEIN_KINASE_ST"/>
    <property type="match status" value="1"/>
</dbReference>
<keyword evidence="4" id="KW-0808">Transferase</keyword>
<evidence type="ECO:0000256" key="18">
    <source>
        <dbReference type="SAM" id="MobiDB-lite"/>
    </source>
</evidence>
<comment type="catalytic activity">
    <reaction evidence="16">
        <text>L-threonyl-[protein] + ATP = O-phospho-L-threonyl-[protein] + ADP + H(+)</text>
        <dbReference type="Rhea" id="RHEA:46608"/>
        <dbReference type="Rhea" id="RHEA-COMP:11060"/>
        <dbReference type="Rhea" id="RHEA-COMP:11605"/>
        <dbReference type="ChEBI" id="CHEBI:15378"/>
        <dbReference type="ChEBI" id="CHEBI:30013"/>
        <dbReference type="ChEBI" id="CHEBI:30616"/>
        <dbReference type="ChEBI" id="CHEBI:61977"/>
        <dbReference type="ChEBI" id="CHEBI:456216"/>
        <dbReference type="EC" id="2.7.11.1"/>
    </reaction>
</comment>
<evidence type="ECO:0000256" key="9">
    <source>
        <dbReference type="ARBA" id="ARBA00022777"/>
    </source>
</evidence>
<evidence type="ECO:0000313" key="23">
    <source>
        <dbReference type="Proteomes" id="UP000596661"/>
    </source>
</evidence>
<evidence type="ECO:0000256" key="11">
    <source>
        <dbReference type="ARBA" id="ARBA00022989"/>
    </source>
</evidence>
<dbReference type="InterPro" id="IPR038408">
    <property type="entry name" value="GNK2_sf"/>
</dbReference>
<dbReference type="InterPro" id="IPR002902">
    <property type="entry name" value="GNK2"/>
</dbReference>
<evidence type="ECO:0000256" key="6">
    <source>
        <dbReference type="ARBA" id="ARBA00022729"/>
    </source>
</evidence>
<keyword evidence="6" id="KW-0732">Signal</keyword>
<dbReference type="PANTHER" id="PTHR27002:SF804">
    <property type="entry name" value="OS02G0710500 PROTEIN"/>
    <property type="match status" value="1"/>
</dbReference>
<keyword evidence="11 19" id="KW-1133">Transmembrane helix</keyword>
<keyword evidence="14" id="KW-0675">Receptor</keyword>
<dbReference type="InterPro" id="IPR001245">
    <property type="entry name" value="Ser-Thr/Tyr_kinase_cat_dom"/>
</dbReference>
<evidence type="ECO:0000256" key="16">
    <source>
        <dbReference type="ARBA" id="ARBA00047899"/>
    </source>
</evidence>
<sequence length="691" mass="76667">MSQTHGLLALDNFMRPMYPYKNPSGSVLAFIISIFVIINLANSQPLYPPSCSDPINKTSDPGFSSNLTTLLDTLSSKAVVNSFYNESSDGLHGLFLCRGDVSINACQNCVINATRELKSHCLTNKTAIVWFEHCTVRYSSTNFFGKEQILPNLRLCNTKGHTSQTDVDAFSLMYPIITEASNSDTMFKANNFAPNNNESEKRYGLVQCTRDIDAAQCSHCLGQLMEKIRNSSCLGKNGWRILAPSCKLRYELYPFYELPPQAPPSAPEPKPGDKDTGKGGNGTTNKIIISVSSIAAFAAVLGLCYCLYIRNKNRDKDNSTRILLPNSDGFSGRGFHGTDDDHSGEMHYFNLSSIMAATNNFSDANKLGEGGFGPVYKGKLMDGKEIAVKRLSMRSRQGLEEFKTEVRLIIKLQHKNLVRLLGCCLEGDEKLLIYEYLANTSLDAFLFDPRKSREVLDWTTRANIVNGIARGLLYLHEDSRLKIIHRDLKASNVLLDDEMNPKISDFGTARIFGCNQIEASTERIVGTYGYMAPEYAMEGLFSIKSDVYSFGVLMLELLTGKKSSGIFDRERSQSLSSYAWQQWNEGKGEKIIDPNIVDACPISEALRWIHIALLCVQEDPKERPNMSSVILMLGSKSVHLPPPSKPPFSSNRLFLSDPYSTTSGSGLQTSDQASTSVSCKFVEWSSDHSTS</sequence>
<dbReference type="EnsemblPlants" id="evm.model.02.2850">
    <property type="protein sequence ID" value="cds.evm.model.02.2850"/>
    <property type="gene ID" value="evm.TU.02.2850"/>
</dbReference>
<keyword evidence="15" id="KW-0325">Glycoprotein</keyword>
<dbReference type="GO" id="GO:0005524">
    <property type="term" value="F:ATP binding"/>
    <property type="evidence" value="ECO:0007669"/>
    <property type="project" value="UniProtKB-KW"/>
</dbReference>
<keyword evidence="7" id="KW-0677">Repeat</keyword>
<dbReference type="SUPFAM" id="SSF56112">
    <property type="entry name" value="Protein kinase-like (PK-like)"/>
    <property type="match status" value="1"/>
</dbReference>
<feature type="transmembrane region" description="Helical" evidence="19">
    <location>
        <begin position="287"/>
        <end position="308"/>
    </location>
</feature>
<dbReference type="FunFam" id="1.10.510.10:FF:001697">
    <property type="entry name" value="Uncharacterized protein"/>
    <property type="match status" value="1"/>
</dbReference>
<organism evidence="22 23">
    <name type="scientific">Cannabis sativa</name>
    <name type="common">Hemp</name>
    <name type="synonym">Marijuana</name>
    <dbReference type="NCBI Taxonomy" id="3483"/>
    <lineage>
        <taxon>Eukaryota</taxon>
        <taxon>Viridiplantae</taxon>
        <taxon>Streptophyta</taxon>
        <taxon>Embryophyta</taxon>
        <taxon>Tracheophyta</taxon>
        <taxon>Spermatophyta</taxon>
        <taxon>Magnoliopsida</taxon>
        <taxon>eudicotyledons</taxon>
        <taxon>Gunneridae</taxon>
        <taxon>Pentapetalae</taxon>
        <taxon>rosids</taxon>
        <taxon>fabids</taxon>
        <taxon>Rosales</taxon>
        <taxon>Cannabaceae</taxon>
        <taxon>Cannabis</taxon>
    </lineage>
</organism>
<dbReference type="AlphaFoldDB" id="A0A803NZ02"/>
<evidence type="ECO:0000259" key="20">
    <source>
        <dbReference type="PROSITE" id="PS50011"/>
    </source>
</evidence>
<protein>
    <recommendedName>
        <fullName evidence="2">non-specific serine/threonine protein kinase</fullName>
        <ecNumber evidence="2">2.7.11.1</ecNumber>
    </recommendedName>
</protein>
<keyword evidence="13" id="KW-1015">Disulfide bond</keyword>
<dbReference type="InterPro" id="IPR000719">
    <property type="entry name" value="Prot_kinase_dom"/>
</dbReference>
<evidence type="ECO:0000256" key="19">
    <source>
        <dbReference type="SAM" id="Phobius"/>
    </source>
</evidence>
<evidence type="ECO:0000256" key="10">
    <source>
        <dbReference type="ARBA" id="ARBA00022840"/>
    </source>
</evidence>
<keyword evidence="12 19" id="KW-0472">Membrane</keyword>
<keyword evidence="9" id="KW-0418">Kinase</keyword>
<keyword evidence="10" id="KW-0067">ATP-binding</keyword>
<dbReference type="OMA" id="NIAGNCA"/>